<protein>
    <submittedName>
        <fullName evidence="2">Uncharacterized protein</fullName>
    </submittedName>
</protein>
<dbReference type="Proteomes" id="UP000649259">
    <property type="component" value="Unassembled WGS sequence"/>
</dbReference>
<gene>
    <name evidence="2" type="ORF">Saso_61980</name>
</gene>
<dbReference type="EMBL" id="BNEB01000005">
    <property type="protein sequence ID" value="GHI64548.1"/>
    <property type="molecule type" value="Genomic_DNA"/>
</dbReference>
<evidence type="ECO:0000256" key="1">
    <source>
        <dbReference type="SAM" id="MobiDB-lite"/>
    </source>
</evidence>
<evidence type="ECO:0000313" key="2">
    <source>
        <dbReference type="EMBL" id="GHI64548.1"/>
    </source>
</evidence>
<name>A0ABQ3S8U6_9ACTN</name>
<proteinExistence type="predicted"/>
<reference evidence="3" key="1">
    <citation type="submission" date="2023-07" db="EMBL/GenBank/DDBJ databases">
        <title>Whole genome shotgun sequence of Streptomyces cacaoi subsp. asoensis NBRC 13813.</title>
        <authorList>
            <person name="Komaki H."/>
            <person name="Tamura T."/>
        </authorList>
    </citation>
    <scope>NUCLEOTIDE SEQUENCE [LARGE SCALE GENOMIC DNA]</scope>
    <source>
        <strain evidence="3">NBRC 13813</strain>
    </source>
</reference>
<evidence type="ECO:0000313" key="3">
    <source>
        <dbReference type="Proteomes" id="UP000649259"/>
    </source>
</evidence>
<accession>A0ABQ3S8U6</accession>
<feature type="region of interest" description="Disordered" evidence="1">
    <location>
        <begin position="1"/>
        <end position="35"/>
    </location>
</feature>
<organism evidence="2 3">
    <name type="scientific">Streptomyces asoensis</name>
    <dbReference type="NCBI Taxonomy" id="249586"/>
    <lineage>
        <taxon>Bacteria</taxon>
        <taxon>Bacillati</taxon>
        <taxon>Actinomycetota</taxon>
        <taxon>Actinomycetes</taxon>
        <taxon>Kitasatosporales</taxon>
        <taxon>Streptomycetaceae</taxon>
        <taxon>Streptomyces</taxon>
    </lineage>
</organism>
<comment type="caution">
    <text evidence="2">The sequence shown here is derived from an EMBL/GenBank/DDBJ whole genome shotgun (WGS) entry which is preliminary data.</text>
</comment>
<sequence length="95" mass="10362">MQGRKQGETAVLLSVGVTRPTDQYGQQHGRRTRRTEVETALRDRLGQEIPAVAPSGRISTKAIRNRSTFGTTGTRIRATSTTRTPVTSAALVIQK</sequence>
<keyword evidence="3" id="KW-1185">Reference proteome</keyword>